<evidence type="ECO:0000256" key="7">
    <source>
        <dbReference type="SAM" id="Phobius"/>
    </source>
</evidence>
<evidence type="ECO:0000256" key="1">
    <source>
        <dbReference type="ARBA" id="ARBA00004141"/>
    </source>
</evidence>
<dbReference type="EC" id="2.7.8.31" evidence="9"/>
<dbReference type="KEGG" id="metu:GNH96_01060"/>
<dbReference type="Gene3D" id="3.40.50.720">
    <property type="entry name" value="NAD(P)-binding Rossmann-like Domain"/>
    <property type="match status" value="1"/>
</dbReference>
<keyword evidence="5 7" id="KW-1133">Transmembrane helix</keyword>
<dbReference type="Proteomes" id="UP000503004">
    <property type="component" value="Chromosome"/>
</dbReference>
<evidence type="ECO:0000256" key="2">
    <source>
        <dbReference type="ARBA" id="ARBA00006464"/>
    </source>
</evidence>
<dbReference type="InterPro" id="IPR003362">
    <property type="entry name" value="Bact_transf"/>
</dbReference>
<dbReference type="NCBIfam" id="TIGR03025">
    <property type="entry name" value="EPS_sugtrans"/>
    <property type="match status" value="1"/>
</dbReference>
<dbReference type="Pfam" id="PF13727">
    <property type="entry name" value="CoA_binding_3"/>
    <property type="match status" value="1"/>
</dbReference>
<dbReference type="PANTHER" id="PTHR30576:SF21">
    <property type="entry name" value="UDP-GLUCOSE:UNDECAPRENYL-PHOSPHATE GLUCOSE-1-PHOSPHATE TRANSFERASE"/>
    <property type="match status" value="1"/>
</dbReference>
<evidence type="ECO:0000256" key="6">
    <source>
        <dbReference type="ARBA" id="ARBA00023136"/>
    </source>
</evidence>
<evidence type="ECO:0000259" key="8">
    <source>
        <dbReference type="Pfam" id="PF02397"/>
    </source>
</evidence>
<dbReference type="GO" id="GO:0016020">
    <property type="term" value="C:membrane"/>
    <property type="evidence" value="ECO:0007669"/>
    <property type="project" value="UniProtKB-SubCell"/>
</dbReference>
<evidence type="ECO:0000256" key="5">
    <source>
        <dbReference type="ARBA" id="ARBA00022989"/>
    </source>
</evidence>
<keyword evidence="10" id="KW-1185">Reference proteome</keyword>
<name>A0A858Q4E6_9GAMM</name>
<feature type="transmembrane region" description="Helical" evidence="7">
    <location>
        <begin position="112"/>
        <end position="137"/>
    </location>
</feature>
<gene>
    <name evidence="9" type="ORF">GNH96_01060</name>
</gene>
<dbReference type="InterPro" id="IPR036291">
    <property type="entry name" value="NAD(P)-bd_dom_sf"/>
</dbReference>
<dbReference type="RefSeq" id="WP_169601487.1">
    <property type="nucleotide sequence ID" value="NZ_CP046565.1"/>
</dbReference>
<protein>
    <submittedName>
        <fullName evidence="9">Undecaprenyl-phosphate glucose phosphotransferase</fullName>
        <ecNumber evidence="9">2.7.8.31</ecNumber>
    </submittedName>
</protein>
<accession>A0A858Q4E6</accession>
<dbReference type="NCBIfam" id="TIGR03023">
    <property type="entry name" value="WcaJ_sugtrans"/>
    <property type="match status" value="1"/>
</dbReference>
<feature type="transmembrane region" description="Helical" evidence="7">
    <location>
        <begin position="82"/>
        <end position="100"/>
    </location>
</feature>
<keyword evidence="4 7" id="KW-0812">Transmembrane</keyword>
<reference evidence="10" key="1">
    <citation type="submission" date="2019-12" db="EMBL/GenBank/DDBJ databases">
        <authorList>
            <person name="Awala S.I."/>
            <person name="Rhee S.K."/>
        </authorList>
    </citation>
    <scope>NUCLEOTIDE SEQUENCE [LARGE SCALE GENOMIC DNA]</scope>
    <source>
        <strain evidence="10">IM1</strain>
    </source>
</reference>
<dbReference type="AlphaFoldDB" id="A0A858Q4E6"/>
<dbReference type="InterPro" id="IPR017475">
    <property type="entry name" value="EPS_sugar_tfrase"/>
</dbReference>
<evidence type="ECO:0000313" key="9">
    <source>
        <dbReference type="EMBL" id="QJD28694.1"/>
    </source>
</evidence>
<evidence type="ECO:0000256" key="3">
    <source>
        <dbReference type="ARBA" id="ARBA00022679"/>
    </source>
</evidence>
<feature type="transmembrane region" description="Helical" evidence="7">
    <location>
        <begin position="282"/>
        <end position="303"/>
    </location>
</feature>
<dbReference type="Pfam" id="PF02397">
    <property type="entry name" value="Bac_transf"/>
    <property type="match status" value="1"/>
</dbReference>
<dbReference type="EMBL" id="CP046565">
    <property type="protein sequence ID" value="QJD28694.1"/>
    <property type="molecule type" value="Genomic_DNA"/>
</dbReference>
<sequence length="467" mass="51876">MKQAGAPSVFESPLVFLLKTLFAPVVASGIFLASLRFEGYPLEGVNILMFFLVFIIVSHTFKVTRLNDRLTARSFFETAFDTLARWIFTLAVVALLTYIAGIEDFLDEPGFLAWAAATPLILLFGQFAVGPMVSSYVRRQGSHRKAVIVGVTEMGVKLAEAIQGHTFLRTDVLGFFEDRPADRTADPRDLPVLGRTADLPEFVRNHGVHAVYITLPIARQPRILELLDGLKDSTVSVYFVPDLFMTDLLQARWDTLAGIPVMAVCESPFIGIRGLSKRLMDIVGAAVALVLLAPVMLLIALAVRLSSPGPVLFKQRRYGEDGEEIFVYKFRTMTVCEDGGTVTQAKHGDARVTPLGAILRRTSLDELPQFLNVLQGTMSLVGPRPHAVAHNELYRGLIKGYMVRHKVKPGITGWAQVNGLRGETETVEKMAARISYDLEYLRNWSLWLDLWILLKTVGVVLKQKNAY</sequence>
<evidence type="ECO:0000313" key="10">
    <source>
        <dbReference type="Proteomes" id="UP000503004"/>
    </source>
</evidence>
<keyword evidence="3 9" id="KW-0808">Transferase</keyword>
<organism evidence="9 10">
    <name type="scientific">Methylococcus geothermalis</name>
    <dbReference type="NCBI Taxonomy" id="2681310"/>
    <lineage>
        <taxon>Bacteria</taxon>
        <taxon>Pseudomonadati</taxon>
        <taxon>Pseudomonadota</taxon>
        <taxon>Gammaproteobacteria</taxon>
        <taxon>Methylococcales</taxon>
        <taxon>Methylococcaceae</taxon>
        <taxon>Methylococcus</taxon>
    </lineage>
</organism>
<dbReference type="GO" id="GO:0089702">
    <property type="term" value="F:undecaprenyl-phosphate glucose phosphotransferase activity"/>
    <property type="evidence" value="ECO:0007669"/>
    <property type="project" value="UniProtKB-EC"/>
</dbReference>
<dbReference type="PANTHER" id="PTHR30576">
    <property type="entry name" value="COLANIC BIOSYNTHESIS UDP-GLUCOSE LIPID CARRIER TRANSFERASE"/>
    <property type="match status" value="1"/>
</dbReference>
<dbReference type="InterPro" id="IPR017473">
    <property type="entry name" value="Undecaprenyl-P_gluc_Ptfrase"/>
</dbReference>
<feature type="transmembrane region" description="Helical" evidence="7">
    <location>
        <begin position="44"/>
        <end position="61"/>
    </location>
</feature>
<feature type="transmembrane region" description="Helical" evidence="7">
    <location>
        <begin position="12"/>
        <end position="32"/>
    </location>
</feature>
<comment type="subcellular location">
    <subcellularLocation>
        <location evidence="1">Membrane</location>
        <topology evidence="1">Multi-pass membrane protein</topology>
    </subcellularLocation>
</comment>
<evidence type="ECO:0000256" key="4">
    <source>
        <dbReference type="ARBA" id="ARBA00022692"/>
    </source>
</evidence>
<proteinExistence type="inferred from homology"/>
<dbReference type="GO" id="GO:0009242">
    <property type="term" value="P:colanic acid biosynthetic process"/>
    <property type="evidence" value="ECO:0007669"/>
    <property type="project" value="TreeGrafter"/>
</dbReference>
<dbReference type="SUPFAM" id="SSF51735">
    <property type="entry name" value="NAD(P)-binding Rossmann-fold domains"/>
    <property type="match status" value="1"/>
</dbReference>
<comment type="similarity">
    <text evidence="2">Belongs to the bacterial sugar transferase family.</text>
</comment>
<feature type="domain" description="Bacterial sugar transferase" evidence="8">
    <location>
        <begin position="277"/>
        <end position="462"/>
    </location>
</feature>
<keyword evidence="6 7" id="KW-0472">Membrane</keyword>